<feature type="domain" description="Trimeric autotransporter adhesin YadA-like stalk" evidence="14">
    <location>
        <begin position="515"/>
        <end position="555"/>
    </location>
</feature>
<keyword evidence="6" id="KW-0812">Transmembrane</keyword>
<dbReference type="SUPFAM" id="SSF54523">
    <property type="entry name" value="Pili subunits"/>
    <property type="match status" value="1"/>
</dbReference>
<evidence type="ECO:0000256" key="9">
    <source>
        <dbReference type="ARBA" id="ARBA00023136"/>
    </source>
</evidence>
<dbReference type="CDD" id="cd12820">
    <property type="entry name" value="LbR_YadA-like"/>
    <property type="match status" value="1"/>
</dbReference>
<dbReference type="Gene3D" id="2.150.10.10">
    <property type="entry name" value="Serralysin-like metalloprotease, C-terminal"/>
    <property type="match status" value="4"/>
</dbReference>
<feature type="domain" description="Trimeric autotransporter adhesin YadA-like head" evidence="13">
    <location>
        <begin position="471"/>
        <end position="497"/>
    </location>
</feature>
<evidence type="ECO:0000256" key="10">
    <source>
        <dbReference type="ARBA" id="ARBA00023237"/>
    </source>
</evidence>
<sequence>MKKNLRPRVDALRSYRWNQNAISRAARIVVALLSLGGVVVANSAHAQQKIVEGNGATANTQPGADPNHGVALGPNAHADSTSKKGSSPIAIGPYANASGQGSQVAIGDMATASGTNSIAIGGNPYKNGTAATGDYSVSIGSSSNASGYGSFAFGGDGTSGAKASGKYSMAFGPQSVASAENALAFGSGASSTGTSAVAFGVNAAAGAENALAFGTGAQASNAGDVAIGANSTAAAAVATKSVKINGATYGFSGTAPTSTVSIGSAGEERTLTNVAAGRISASSTDAVNGSQLNATNLALAAEDFKVNTFGSGVATALGGGAAFDPSTGAMSAPMYGVYGQTYSDVGGALTALQRFAPVQYSSANAPTTGLGDGAPVSNDVTLVGADANAPVSLHNVAEGVDATDAVNVAQLTQAINTAVVNVLPITPTAWVDSNPANYTVPVATGTDALAVGSASVATGQSSTAVGTGSTASGQSSTAIGSGSNASADNSVALGANSVANEANTASVGSAGNERRVTNVAPGVNGTDAVNVNQMNAGLGHVQNQVNNLQTQVNDNLKKSYGGTAAAIAIAGLRYDDRPGKISAGVASGWYHNQMGLALGIGGTSNDGVWRVNGGLTMSPTLSSPDVGGAVGVTYTFN</sequence>
<keyword evidence="4" id="KW-0813">Transport</keyword>
<feature type="domain" description="Trimeric autotransporter adhesin YadA-like head" evidence="13">
    <location>
        <begin position="163"/>
        <end position="189"/>
    </location>
</feature>
<evidence type="ECO:0000313" key="16">
    <source>
        <dbReference type="Proteomes" id="UP000054596"/>
    </source>
</evidence>
<dbReference type="InterPro" id="IPR005594">
    <property type="entry name" value="YadA_C"/>
</dbReference>
<evidence type="ECO:0000256" key="2">
    <source>
        <dbReference type="ARBA" id="ARBA00004442"/>
    </source>
</evidence>
<dbReference type="SUPFAM" id="SSF101967">
    <property type="entry name" value="Adhesin YadA, collagen-binding domain"/>
    <property type="match status" value="3"/>
</dbReference>
<dbReference type="Pfam" id="PF03895">
    <property type="entry name" value="YadA_anchor"/>
    <property type="match status" value="1"/>
</dbReference>
<name>A0A157ZQ70_9BURK</name>
<reference evidence="15" key="1">
    <citation type="submission" date="2016-01" db="EMBL/GenBank/DDBJ databases">
        <authorList>
            <person name="Peeters C."/>
        </authorList>
    </citation>
    <scope>NUCLEOTIDE SEQUENCE [LARGE SCALE GENOMIC DNA]</scope>
    <source>
        <strain evidence="15">LMG 29325</strain>
    </source>
</reference>
<accession>A0A157ZQ70</accession>
<evidence type="ECO:0000256" key="8">
    <source>
        <dbReference type="ARBA" id="ARBA00022927"/>
    </source>
</evidence>
<feature type="domain" description="Trimeric autotransporter adhesin YadA-like stalk" evidence="14">
    <location>
        <begin position="394"/>
        <end position="418"/>
    </location>
</feature>
<comment type="caution">
    <text evidence="15">The sequence shown here is derived from an EMBL/GenBank/DDBJ whole genome shotgun (WGS) entry which is preliminary data.</text>
</comment>
<feature type="domain" description="Trimeric autotransporter adhesin YadA-like stalk" evidence="14">
    <location>
        <begin position="271"/>
        <end position="308"/>
    </location>
</feature>
<evidence type="ECO:0000259" key="14">
    <source>
        <dbReference type="Pfam" id="PF05662"/>
    </source>
</evidence>
<keyword evidence="16" id="KW-1185">Reference proteome</keyword>
<feature type="domain" description="Trimeric autotransporter adhesin YadA-like C-terminal membrane anchor" evidence="12">
    <location>
        <begin position="574"/>
        <end position="636"/>
    </location>
</feature>
<evidence type="ECO:0000256" key="6">
    <source>
        <dbReference type="ARBA" id="ARBA00022692"/>
    </source>
</evidence>
<evidence type="ECO:0000256" key="3">
    <source>
        <dbReference type="ARBA" id="ARBA00005848"/>
    </source>
</evidence>
<feature type="region of interest" description="Disordered" evidence="11">
    <location>
        <begin position="460"/>
        <end position="486"/>
    </location>
</feature>
<feature type="domain" description="Trimeric autotransporter adhesin YadA-like head" evidence="13">
    <location>
        <begin position="104"/>
        <end position="123"/>
    </location>
</feature>
<dbReference type="InterPro" id="IPR008640">
    <property type="entry name" value="Adhesin_Head_dom"/>
</dbReference>
<evidence type="ECO:0000256" key="11">
    <source>
        <dbReference type="SAM" id="MobiDB-lite"/>
    </source>
</evidence>
<dbReference type="Pfam" id="PF05658">
    <property type="entry name" value="YadA_head"/>
    <property type="match status" value="6"/>
</dbReference>
<dbReference type="Proteomes" id="UP000054596">
    <property type="component" value="Unassembled WGS sequence"/>
</dbReference>
<proteinExistence type="inferred from homology"/>
<keyword evidence="8" id="KW-0653">Protein transport</keyword>
<comment type="similarity">
    <text evidence="3">Belongs to the autotransporter-2 (AT-2) (TC 1.B.40) family.</text>
</comment>
<evidence type="ECO:0000256" key="1">
    <source>
        <dbReference type="ARBA" id="ARBA00004241"/>
    </source>
</evidence>
<dbReference type="Gene3D" id="1.20.5.170">
    <property type="match status" value="1"/>
</dbReference>
<dbReference type="STRING" id="1777143.AWB82_01072"/>
<dbReference type="GO" id="GO:0009986">
    <property type="term" value="C:cell surface"/>
    <property type="evidence" value="ECO:0007669"/>
    <property type="project" value="UniProtKB-SubCell"/>
</dbReference>
<dbReference type="GO" id="GO:0009279">
    <property type="term" value="C:cell outer membrane"/>
    <property type="evidence" value="ECO:0007669"/>
    <property type="project" value="UniProtKB-SubCell"/>
</dbReference>
<organism evidence="15 16">
    <name type="scientific">Caballeronia glebae</name>
    <dbReference type="NCBI Taxonomy" id="1777143"/>
    <lineage>
        <taxon>Bacteria</taxon>
        <taxon>Pseudomonadati</taxon>
        <taxon>Pseudomonadota</taxon>
        <taxon>Betaproteobacteria</taxon>
        <taxon>Burkholderiales</taxon>
        <taxon>Burkholderiaceae</taxon>
        <taxon>Caballeronia</taxon>
    </lineage>
</organism>
<keyword evidence="5" id="KW-1134">Transmembrane beta strand</keyword>
<evidence type="ECO:0000256" key="5">
    <source>
        <dbReference type="ARBA" id="ARBA00022452"/>
    </source>
</evidence>
<comment type="subcellular location">
    <subcellularLocation>
        <location evidence="2">Cell outer membrane</location>
    </subcellularLocation>
    <subcellularLocation>
        <location evidence="1">Cell surface</location>
    </subcellularLocation>
</comment>
<feature type="compositionally biased region" description="Low complexity" evidence="11">
    <location>
        <begin position="460"/>
        <end position="483"/>
    </location>
</feature>
<feature type="region of interest" description="Disordered" evidence="11">
    <location>
        <begin position="55"/>
        <end position="89"/>
    </location>
</feature>
<evidence type="ECO:0000259" key="13">
    <source>
        <dbReference type="Pfam" id="PF05658"/>
    </source>
</evidence>
<dbReference type="InterPro" id="IPR011049">
    <property type="entry name" value="Serralysin-like_metalloprot_C"/>
</dbReference>
<dbReference type="Pfam" id="PF05662">
    <property type="entry name" value="YadA_stalk"/>
    <property type="match status" value="3"/>
</dbReference>
<dbReference type="AlphaFoldDB" id="A0A157ZQ70"/>
<evidence type="ECO:0000259" key="12">
    <source>
        <dbReference type="Pfam" id="PF03895"/>
    </source>
</evidence>
<keyword evidence="7" id="KW-0732">Signal</keyword>
<keyword evidence="10" id="KW-0998">Cell outer membrane</keyword>
<evidence type="ECO:0000256" key="7">
    <source>
        <dbReference type="ARBA" id="ARBA00022729"/>
    </source>
</evidence>
<keyword evidence="9" id="KW-0472">Membrane</keyword>
<feature type="domain" description="Trimeric autotransporter adhesin YadA-like head" evidence="13">
    <location>
        <begin position="131"/>
        <end position="155"/>
    </location>
</feature>
<dbReference type="InterPro" id="IPR008635">
    <property type="entry name" value="Coiled_stalk_dom"/>
</dbReference>
<protein>
    <submittedName>
        <fullName evidence="15">Trimeric autoransporter, BpaB</fullName>
    </submittedName>
</protein>
<evidence type="ECO:0000313" key="15">
    <source>
        <dbReference type="EMBL" id="SAK47653.1"/>
    </source>
</evidence>
<gene>
    <name evidence="15" type="ORF">AWB82_01072</name>
</gene>
<feature type="domain" description="Trimeric autotransporter adhesin YadA-like head" evidence="13">
    <location>
        <begin position="192"/>
        <end position="217"/>
    </location>
</feature>
<evidence type="ECO:0000256" key="4">
    <source>
        <dbReference type="ARBA" id="ARBA00022448"/>
    </source>
</evidence>
<dbReference type="GO" id="GO:0015031">
    <property type="term" value="P:protein transport"/>
    <property type="evidence" value="ECO:0007669"/>
    <property type="project" value="UniProtKB-KW"/>
</dbReference>
<feature type="domain" description="Trimeric autotransporter adhesin YadA-like head" evidence="13">
    <location>
        <begin position="443"/>
        <end position="469"/>
    </location>
</feature>
<dbReference type="InterPro" id="IPR045584">
    <property type="entry name" value="Pilin-like"/>
</dbReference>
<dbReference type="EMBL" id="FCOJ02000005">
    <property type="protein sequence ID" value="SAK47653.1"/>
    <property type="molecule type" value="Genomic_DNA"/>
</dbReference>
<dbReference type="Gene3D" id="3.30.1300.30">
    <property type="entry name" value="GSPII I/J protein-like"/>
    <property type="match status" value="1"/>
</dbReference>